<dbReference type="Proteomes" id="UP000017836">
    <property type="component" value="Unassembled WGS sequence"/>
</dbReference>
<accession>W1PYH3</accession>
<evidence type="ECO:0000259" key="2">
    <source>
        <dbReference type="Pfam" id="PF01814"/>
    </source>
</evidence>
<dbReference type="HOGENOM" id="CLU_947796_0_0_1"/>
<dbReference type="Pfam" id="PF01814">
    <property type="entry name" value="Hemerythrin"/>
    <property type="match status" value="1"/>
</dbReference>
<dbReference type="eggNOG" id="ENOG502QU1N">
    <property type="taxonomic scope" value="Eukaryota"/>
</dbReference>
<organism evidence="3 4">
    <name type="scientific">Amborella trichopoda</name>
    <dbReference type="NCBI Taxonomy" id="13333"/>
    <lineage>
        <taxon>Eukaryota</taxon>
        <taxon>Viridiplantae</taxon>
        <taxon>Streptophyta</taxon>
        <taxon>Embryophyta</taxon>
        <taxon>Tracheophyta</taxon>
        <taxon>Spermatophyta</taxon>
        <taxon>Magnoliopsida</taxon>
        <taxon>Amborellales</taxon>
        <taxon>Amborellaceae</taxon>
        <taxon>Amborella</taxon>
    </lineage>
</organism>
<feature type="region of interest" description="Disordered" evidence="1">
    <location>
        <begin position="1"/>
        <end position="22"/>
    </location>
</feature>
<proteinExistence type="predicted"/>
<dbReference type="EMBL" id="KI392591">
    <property type="protein sequence ID" value="ERN13011.1"/>
    <property type="molecule type" value="Genomic_DNA"/>
</dbReference>
<sequence>MGGCASKPRQKPKLPSPSQIVQGHPLDQMESKFPVIHCGFDVGSVPLSKFTEPKFLPTMGEDLLRKPMPALVVMTTLQHKSILFHIDRIFCWVEDLSNRRKHGPQVVVDPSMGSPRMEVKKLGRSYSQLLEFMLEHAQMEERFIFPVLERADRGLSKVANEQHAKDFPIMNGIREQIKSIGVLESGSPVYEEAFLNLSARLNDLQAHCKEHFDEEERKLLPLLEAADLSREMQEGTLGQCFEVMEATHSHLFSFFIAGLSPIDAFCYIEMVKRCGDKDRVTRIIQSLGRAPKDY</sequence>
<dbReference type="PANTHER" id="PTHR35739">
    <property type="entry name" value="OS01G0861700 PROTEIN"/>
    <property type="match status" value="1"/>
</dbReference>
<gene>
    <name evidence="3" type="ORF">AMTR_s00040p00093240</name>
</gene>
<dbReference type="Gene3D" id="1.20.120.520">
    <property type="entry name" value="nmb1532 protein domain like"/>
    <property type="match status" value="1"/>
</dbReference>
<reference evidence="4" key="1">
    <citation type="journal article" date="2013" name="Science">
        <title>The Amborella genome and the evolution of flowering plants.</title>
        <authorList>
            <consortium name="Amborella Genome Project"/>
        </authorList>
    </citation>
    <scope>NUCLEOTIDE SEQUENCE [LARGE SCALE GENOMIC DNA]</scope>
</reference>
<dbReference type="PANTHER" id="PTHR35739:SF1">
    <property type="entry name" value="OS01G0861700 PROTEIN"/>
    <property type="match status" value="1"/>
</dbReference>
<evidence type="ECO:0000313" key="4">
    <source>
        <dbReference type="Proteomes" id="UP000017836"/>
    </source>
</evidence>
<protein>
    <recommendedName>
        <fullName evidence="2">Hemerythrin-like domain-containing protein</fullName>
    </recommendedName>
</protein>
<feature type="domain" description="Hemerythrin-like" evidence="2">
    <location>
        <begin position="115"/>
        <end position="223"/>
    </location>
</feature>
<dbReference type="STRING" id="13333.W1PYH3"/>
<evidence type="ECO:0000256" key="1">
    <source>
        <dbReference type="SAM" id="MobiDB-lite"/>
    </source>
</evidence>
<dbReference type="OMA" id="MLWHMER"/>
<dbReference type="InterPro" id="IPR012312">
    <property type="entry name" value="Hemerythrin-like"/>
</dbReference>
<evidence type="ECO:0000313" key="3">
    <source>
        <dbReference type="EMBL" id="ERN13011.1"/>
    </source>
</evidence>
<name>W1PYH3_AMBTC</name>
<dbReference type="Gramene" id="ERN13011">
    <property type="protein sequence ID" value="ERN13011"/>
    <property type="gene ID" value="AMTR_s00040p00093240"/>
</dbReference>
<dbReference type="CDD" id="cd12108">
    <property type="entry name" value="Hr-like"/>
    <property type="match status" value="1"/>
</dbReference>
<dbReference type="AlphaFoldDB" id="W1PYH3"/>
<keyword evidence="4" id="KW-1185">Reference proteome</keyword>
<dbReference type="OrthoDB" id="4951845at2759"/>